<dbReference type="GO" id="GO:0006753">
    <property type="term" value="P:nucleoside phosphate metabolic process"/>
    <property type="evidence" value="ECO:0007669"/>
    <property type="project" value="TreeGrafter"/>
</dbReference>
<feature type="binding site" evidence="13">
    <location>
        <position position="202"/>
    </location>
    <ligand>
        <name>Mg(2+)</name>
        <dbReference type="ChEBI" id="CHEBI:18420"/>
        <label>1</label>
    </ligand>
</feature>
<feature type="binding site" evidence="13">
    <location>
        <position position="206"/>
    </location>
    <ligand>
        <name>Mg(2+)</name>
        <dbReference type="ChEBI" id="CHEBI:18420"/>
        <label>1</label>
    </ligand>
</feature>
<dbReference type="PROSITE" id="PS00893">
    <property type="entry name" value="NUDIX_BOX"/>
    <property type="match status" value="1"/>
</dbReference>
<accession>A0A2T4JDK5</accession>
<protein>
    <recommendedName>
        <fullName evidence="4">ADP-ribose pyrophosphatase</fullName>
        <ecNumber evidence="3">3.6.1.13</ecNumber>
    </recommendedName>
    <alternativeName>
        <fullName evidence="9">ADP-ribose diphosphatase</fullName>
    </alternativeName>
    <alternativeName>
        <fullName evidence="11">ADP-ribose phosphohydrolase</fullName>
    </alternativeName>
    <alternativeName>
        <fullName evidence="10">Adenosine diphosphoribose pyrophosphatase</fullName>
    </alternativeName>
</protein>
<dbReference type="Gene3D" id="3.90.79.10">
    <property type="entry name" value="Nucleoside Triphosphate Pyrophosphohydrolase"/>
    <property type="match status" value="1"/>
</dbReference>
<feature type="short sequence motif" description="Nudix box" evidence="14">
    <location>
        <begin position="187"/>
        <end position="209"/>
    </location>
</feature>
<dbReference type="EMBL" id="PZKE01000002">
    <property type="protein sequence ID" value="PTE15976.1"/>
    <property type="molecule type" value="Genomic_DNA"/>
</dbReference>
<dbReference type="CDD" id="cd24155">
    <property type="entry name" value="NUDIX_ADPRase"/>
    <property type="match status" value="1"/>
</dbReference>
<dbReference type="RefSeq" id="WP_107671985.1">
    <property type="nucleotide sequence ID" value="NZ_PZKE01000002.1"/>
</dbReference>
<dbReference type="EC" id="3.6.1.13" evidence="3"/>
<evidence type="ECO:0000256" key="1">
    <source>
        <dbReference type="ARBA" id="ARBA00001946"/>
    </source>
</evidence>
<evidence type="ECO:0000256" key="10">
    <source>
        <dbReference type="ARBA" id="ARBA00030308"/>
    </source>
</evidence>
<dbReference type="Pfam" id="PF00293">
    <property type="entry name" value="NUDIX"/>
    <property type="match status" value="1"/>
</dbReference>
<gene>
    <name evidence="16" type="ORF">C5F44_02755</name>
</gene>
<reference evidence="16 17" key="1">
    <citation type="submission" date="2018-03" db="EMBL/GenBank/DDBJ databases">
        <title>Rhodobacter blasticus.</title>
        <authorList>
            <person name="Meyer T.E."/>
            <person name="Miller S."/>
            <person name="Lodha T."/>
            <person name="Gandham S."/>
            <person name="Chintalapati S."/>
            <person name="Chintalapati V.R."/>
        </authorList>
    </citation>
    <scope>NUCLEOTIDE SEQUENCE [LARGE SCALE GENOMIC DNA]</scope>
    <source>
        <strain evidence="16 17">DSM 2131</strain>
    </source>
</reference>
<organism evidence="16 17">
    <name type="scientific">Fuscovulum blasticum DSM 2131</name>
    <dbReference type="NCBI Taxonomy" id="1188250"/>
    <lineage>
        <taxon>Bacteria</taxon>
        <taxon>Pseudomonadati</taxon>
        <taxon>Pseudomonadota</taxon>
        <taxon>Alphaproteobacteria</taxon>
        <taxon>Rhodobacterales</taxon>
        <taxon>Paracoccaceae</taxon>
        <taxon>Pseudogemmobacter</taxon>
    </lineage>
</organism>
<dbReference type="SUPFAM" id="SSF55811">
    <property type="entry name" value="Nudix"/>
    <property type="match status" value="1"/>
</dbReference>
<sequence length="300" mass="31888">MTSEPGEGDDARLSDAQLRALILGRDGQGAARLAFWQAATGGLAAPDAALERQLATDILATMGQVPPERLRARRGPMLARAASALRASAALSPAGLRHAAAPGDVAISHLSHDFNGFFAVESLTLDHRRFDGATLGPVRREVFVACDAVTVLPWDPVRDRVLLVEQMRVGPLARGAANPWQLEAVAGRVDAGETPEQAARREAREEAGLTLGRLVQVAAYYPSPGAVSEFLWSYVAPVDLPDGRAGIHGLAEEAEDIRGHLLPFDKALELVASGEIANAPLILTLFWLAGQRDTLRAALI</sequence>
<evidence type="ECO:0000256" key="12">
    <source>
        <dbReference type="ARBA" id="ARBA00049546"/>
    </source>
</evidence>
<evidence type="ECO:0000256" key="6">
    <source>
        <dbReference type="ARBA" id="ARBA00022801"/>
    </source>
</evidence>
<comment type="catalytic activity">
    <reaction evidence="12">
        <text>ADP-D-ribose + H2O = D-ribose 5-phosphate + AMP + 2 H(+)</text>
        <dbReference type="Rhea" id="RHEA:10412"/>
        <dbReference type="ChEBI" id="CHEBI:15377"/>
        <dbReference type="ChEBI" id="CHEBI:15378"/>
        <dbReference type="ChEBI" id="CHEBI:57967"/>
        <dbReference type="ChEBI" id="CHEBI:78346"/>
        <dbReference type="ChEBI" id="CHEBI:456215"/>
        <dbReference type="EC" id="3.6.1.13"/>
    </reaction>
</comment>
<evidence type="ECO:0000256" key="7">
    <source>
        <dbReference type="ARBA" id="ARBA00022842"/>
    </source>
</evidence>
<evidence type="ECO:0000259" key="15">
    <source>
        <dbReference type="PROSITE" id="PS51462"/>
    </source>
</evidence>
<dbReference type="InterPro" id="IPR015797">
    <property type="entry name" value="NUDIX_hydrolase-like_dom_sf"/>
</dbReference>
<keyword evidence="7 13" id="KW-0460">Magnesium</keyword>
<comment type="function">
    <text evidence="8">Acts on ADP-mannose and ADP-glucose as well as ADP-ribose. Prevents glycogen biosynthesis. The reaction catalyzed by this enzyme is a limiting step of the gluconeogenic process.</text>
</comment>
<keyword evidence="5 13" id="KW-0479">Metal-binding</keyword>
<dbReference type="InterPro" id="IPR004385">
    <property type="entry name" value="NDP_pyrophosphatase"/>
</dbReference>
<evidence type="ECO:0000256" key="3">
    <source>
        <dbReference type="ARBA" id="ARBA00012453"/>
    </source>
</evidence>
<dbReference type="PANTHER" id="PTHR11839">
    <property type="entry name" value="UDP/ADP-SUGAR PYROPHOSPHATASE"/>
    <property type="match status" value="1"/>
</dbReference>
<feature type="binding site" evidence="13">
    <location>
        <position position="186"/>
    </location>
    <ligand>
        <name>Mg(2+)</name>
        <dbReference type="ChEBI" id="CHEBI:18420"/>
        <label>1</label>
    </ligand>
</feature>
<comment type="similarity">
    <text evidence="2">Belongs to the Nudix hydrolase family. NudF subfamily.</text>
</comment>
<evidence type="ECO:0000256" key="8">
    <source>
        <dbReference type="ARBA" id="ARBA00025164"/>
    </source>
</evidence>
<feature type="binding site" evidence="13">
    <location>
        <position position="255"/>
    </location>
    <ligand>
        <name>Mg(2+)</name>
        <dbReference type="ChEBI" id="CHEBI:18420"/>
        <label>1</label>
    </ligand>
</feature>
<evidence type="ECO:0000313" key="16">
    <source>
        <dbReference type="EMBL" id="PTE15976.1"/>
    </source>
</evidence>
<dbReference type="InterPro" id="IPR020084">
    <property type="entry name" value="NUDIX_hydrolase_CS"/>
</dbReference>
<dbReference type="PROSITE" id="PS51462">
    <property type="entry name" value="NUDIX"/>
    <property type="match status" value="1"/>
</dbReference>
<dbReference type="GO" id="GO:0005829">
    <property type="term" value="C:cytosol"/>
    <property type="evidence" value="ECO:0007669"/>
    <property type="project" value="TreeGrafter"/>
</dbReference>
<evidence type="ECO:0000256" key="4">
    <source>
        <dbReference type="ARBA" id="ARBA00013297"/>
    </source>
</evidence>
<dbReference type="GO" id="GO:0019693">
    <property type="term" value="P:ribose phosphate metabolic process"/>
    <property type="evidence" value="ECO:0007669"/>
    <property type="project" value="TreeGrafter"/>
</dbReference>
<evidence type="ECO:0000256" key="9">
    <source>
        <dbReference type="ARBA" id="ARBA00030162"/>
    </source>
</evidence>
<evidence type="ECO:0000256" key="14">
    <source>
        <dbReference type="PIRSR" id="PIRSR604385-3"/>
    </source>
</evidence>
<evidence type="ECO:0000313" key="17">
    <source>
        <dbReference type="Proteomes" id="UP000241362"/>
    </source>
</evidence>
<dbReference type="GO" id="GO:0047631">
    <property type="term" value="F:ADP-ribose diphosphatase activity"/>
    <property type="evidence" value="ECO:0007669"/>
    <property type="project" value="UniProtKB-EC"/>
</dbReference>
<evidence type="ECO:0000256" key="2">
    <source>
        <dbReference type="ARBA" id="ARBA00007482"/>
    </source>
</evidence>
<comment type="cofactor">
    <cofactor evidence="1 13">
        <name>Mg(2+)</name>
        <dbReference type="ChEBI" id="CHEBI:18420"/>
    </cofactor>
</comment>
<proteinExistence type="inferred from homology"/>
<keyword evidence="17" id="KW-1185">Reference proteome</keyword>
<evidence type="ECO:0000256" key="5">
    <source>
        <dbReference type="ARBA" id="ARBA00022723"/>
    </source>
</evidence>
<dbReference type="NCBIfam" id="TIGR00052">
    <property type="entry name" value="nudix-type nucleoside diphosphatase, YffH/AdpP family"/>
    <property type="match status" value="1"/>
</dbReference>
<comment type="caution">
    <text evidence="16">The sequence shown here is derived from an EMBL/GenBank/DDBJ whole genome shotgun (WGS) entry which is preliminary data.</text>
</comment>
<evidence type="ECO:0000256" key="11">
    <source>
        <dbReference type="ARBA" id="ARBA00033056"/>
    </source>
</evidence>
<dbReference type="PANTHER" id="PTHR11839:SF5">
    <property type="entry name" value="ADP-RIBOSE PYROPHOSPHATASE"/>
    <property type="match status" value="1"/>
</dbReference>
<evidence type="ECO:0000256" key="13">
    <source>
        <dbReference type="PIRSR" id="PIRSR604385-2"/>
    </source>
</evidence>
<dbReference type="Proteomes" id="UP000241362">
    <property type="component" value="Unassembled WGS sequence"/>
</dbReference>
<dbReference type="InterPro" id="IPR000086">
    <property type="entry name" value="NUDIX_hydrolase_dom"/>
</dbReference>
<dbReference type="GO" id="GO:0019144">
    <property type="term" value="F:ADP-sugar diphosphatase activity"/>
    <property type="evidence" value="ECO:0007669"/>
    <property type="project" value="TreeGrafter"/>
</dbReference>
<keyword evidence="6" id="KW-0378">Hydrolase</keyword>
<feature type="domain" description="Nudix hydrolase" evidence="15">
    <location>
        <begin position="144"/>
        <end position="284"/>
    </location>
</feature>
<dbReference type="AlphaFoldDB" id="A0A2T4JDK5"/>
<name>A0A2T4JDK5_FUSBL</name>
<dbReference type="GO" id="GO:0046872">
    <property type="term" value="F:metal ion binding"/>
    <property type="evidence" value="ECO:0007669"/>
    <property type="project" value="UniProtKB-KW"/>
</dbReference>